<sequence>MVKNVFNIQYGNQQNESCRMYEGYVVLCSLTRREDKTLKQTNRKGDALRHTYPSPKIRYGSRRRQLHSSPASLLLAMLCSLLSCFSFLCYFASRISRGVWFCGSLRRGWLRSSSLLSLQASFDGWGLPPRTPPAAVHTDDCSFSLSWLDFIDLRLNSVSDKPSWLQHGNVEAAKTTFHHPQLRRSDNFHQNPSS</sequence>
<keyword evidence="1" id="KW-0472">Membrane</keyword>
<dbReference type="EMBL" id="CM010635">
    <property type="protein sequence ID" value="RID49321.1"/>
    <property type="molecule type" value="Genomic_DNA"/>
</dbReference>
<protein>
    <submittedName>
        <fullName evidence="2">Uncharacterized protein</fullName>
    </submittedName>
</protein>
<organism evidence="2 3">
    <name type="scientific">Brassica campestris</name>
    <name type="common">Field mustard</name>
    <dbReference type="NCBI Taxonomy" id="3711"/>
    <lineage>
        <taxon>Eukaryota</taxon>
        <taxon>Viridiplantae</taxon>
        <taxon>Streptophyta</taxon>
        <taxon>Embryophyta</taxon>
        <taxon>Tracheophyta</taxon>
        <taxon>Spermatophyta</taxon>
        <taxon>Magnoliopsida</taxon>
        <taxon>eudicotyledons</taxon>
        <taxon>Gunneridae</taxon>
        <taxon>Pentapetalae</taxon>
        <taxon>rosids</taxon>
        <taxon>malvids</taxon>
        <taxon>Brassicales</taxon>
        <taxon>Brassicaceae</taxon>
        <taxon>Brassiceae</taxon>
        <taxon>Brassica</taxon>
    </lineage>
</organism>
<evidence type="ECO:0000256" key="1">
    <source>
        <dbReference type="SAM" id="Phobius"/>
    </source>
</evidence>
<feature type="transmembrane region" description="Helical" evidence="1">
    <location>
        <begin position="71"/>
        <end position="93"/>
    </location>
</feature>
<keyword evidence="1" id="KW-1133">Transmembrane helix</keyword>
<keyword evidence="1" id="KW-0812">Transmembrane</keyword>
<proteinExistence type="predicted"/>
<evidence type="ECO:0000313" key="3">
    <source>
        <dbReference type="Proteomes" id="UP000264353"/>
    </source>
</evidence>
<dbReference type="AlphaFoldDB" id="A0A397Y6U8"/>
<reference evidence="2 3" key="1">
    <citation type="submission" date="2018-06" db="EMBL/GenBank/DDBJ databases">
        <title>WGS assembly of Brassica rapa FPsc.</title>
        <authorList>
            <person name="Bowman J."/>
            <person name="Kohchi T."/>
            <person name="Yamato K."/>
            <person name="Jenkins J."/>
            <person name="Shu S."/>
            <person name="Ishizaki K."/>
            <person name="Yamaoka S."/>
            <person name="Nishihama R."/>
            <person name="Nakamura Y."/>
            <person name="Berger F."/>
            <person name="Adam C."/>
            <person name="Aki S."/>
            <person name="Althoff F."/>
            <person name="Araki T."/>
            <person name="Arteaga-Vazquez M."/>
            <person name="Balasubrmanian S."/>
            <person name="Bauer D."/>
            <person name="Boehm C."/>
            <person name="Briginshaw L."/>
            <person name="Caballero-Perez J."/>
            <person name="Catarino B."/>
            <person name="Chen F."/>
            <person name="Chiyoda S."/>
            <person name="Chovatia M."/>
            <person name="Davies K."/>
            <person name="Delmans M."/>
            <person name="Demura T."/>
            <person name="Dierschke T."/>
            <person name="Dolan L."/>
            <person name="Dorantes-Acosta A."/>
            <person name="Eklund D."/>
            <person name="Florent S."/>
            <person name="Flores-Sandoval E."/>
            <person name="Fujiyama A."/>
            <person name="Fukuzawa H."/>
            <person name="Galik B."/>
            <person name="Grimanelli D."/>
            <person name="Grimwood J."/>
            <person name="Grossniklaus U."/>
            <person name="Hamada T."/>
            <person name="Haseloff J."/>
            <person name="Hetherington A."/>
            <person name="Higo A."/>
            <person name="Hirakawa Y."/>
            <person name="Hundley H."/>
            <person name="Ikeda Y."/>
            <person name="Inoue K."/>
            <person name="Inoue S."/>
            <person name="Ishida S."/>
            <person name="Jia Q."/>
            <person name="Kakita M."/>
            <person name="Kanazawa T."/>
            <person name="Kawai Y."/>
            <person name="Kawashima T."/>
            <person name="Kennedy M."/>
            <person name="Kinose K."/>
            <person name="Kinoshita T."/>
            <person name="Kohara Y."/>
            <person name="Koide E."/>
            <person name="Komatsu K."/>
            <person name="Kopischke S."/>
            <person name="Kubo M."/>
            <person name="Kyozuka J."/>
            <person name="Lagercrantz U."/>
            <person name="Lin S."/>
            <person name="Lindquist E."/>
            <person name="Lipzen A."/>
            <person name="Lu C."/>
            <person name="Luna E."/>
            <person name="Martienssen R."/>
            <person name="Minamino N."/>
            <person name="Mizutani M."/>
            <person name="Mizutani M."/>
            <person name="Mochizuki N."/>
            <person name="Monte I."/>
            <person name="Mosher R."/>
            <person name="Nagasaki H."/>
            <person name="Nakagami H."/>
            <person name="Naramoto S."/>
            <person name="Nishitani K."/>
            <person name="Ohtani M."/>
            <person name="Okamoto T."/>
            <person name="Okumura M."/>
            <person name="Phillips J."/>
            <person name="Pollak B."/>
            <person name="Reinders A."/>
            <person name="Roevekamp M."/>
            <person name="Sano R."/>
            <person name="Sawa S."/>
            <person name="Schmid M."/>
            <person name="Shirakawa M."/>
            <person name="Solano R."/>
            <person name="Spunde A."/>
            <person name="Suetsugu N."/>
            <person name="Sugano S."/>
            <person name="Sugiyama A."/>
            <person name="Sun R."/>
            <person name="Suzuki Y."/>
            <person name="Takenaka M."/>
            <person name="Takezawa D."/>
            <person name="Tomogane H."/>
            <person name="Tsuzuki M."/>
            <person name="Ueda T."/>
            <person name="Umeda M."/>
            <person name="Ward J."/>
            <person name="Watanabe Y."/>
            <person name="Yazaki K."/>
            <person name="Yokoyama R."/>
            <person name="Yoshitake Y."/>
            <person name="Yotsui I."/>
            <person name="Zachgo S."/>
            <person name="Schmutz J."/>
        </authorList>
    </citation>
    <scope>NUCLEOTIDE SEQUENCE [LARGE SCALE GENOMIC DNA]</scope>
    <source>
        <strain evidence="3">cv. B-3</strain>
    </source>
</reference>
<name>A0A397Y6U8_BRACM</name>
<accession>A0A397Y6U8</accession>
<evidence type="ECO:0000313" key="2">
    <source>
        <dbReference type="EMBL" id="RID49321.1"/>
    </source>
</evidence>
<gene>
    <name evidence="2" type="ORF">BRARA_H00128</name>
</gene>
<dbReference type="Proteomes" id="UP000264353">
    <property type="component" value="Chromosome A8"/>
</dbReference>